<accession>A0A4V2SB82</accession>
<comment type="cofactor">
    <cofactor evidence="1">
        <name>Mg(2+)</name>
        <dbReference type="ChEBI" id="CHEBI:18420"/>
    </cofactor>
    <text evidence="1">Binds 2 magnesium ions per subunit.</text>
</comment>
<sequence length="259" mass="28485">MFGAIAGDIIGSVYERTPMKRKDFPLFHPQGRFTDDSVLTLAVAHALLEDGDYRRWVWEYAHRYPDAGYGASFIHWLQTDGGKPYNSWGNGSAMRVSAVGYVFDTPERVLQEAAACAGITHNHPEGIKGAQAVALAVYLARQGASKAALREEISRRFGYRLNRSLDAIRPMYRFDVSCQGSVPEAIIAFLDASDYEDAVRNAVSLGGDSDTQACMAGAIAEAFYGPLSSDIELEAKRYLTEDLFEVASAFCDRFVVSRA</sequence>
<keyword evidence="1" id="KW-0479">Metal-binding</keyword>
<feature type="binding site" evidence="1">
    <location>
        <position position="35"/>
    </location>
    <ligand>
        <name>Mg(2+)</name>
        <dbReference type="ChEBI" id="CHEBI:18420"/>
        <label>1</label>
    </ligand>
</feature>
<name>A0A4V2SB82_9GAMM</name>
<dbReference type="SUPFAM" id="SSF101478">
    <property type="entry name" value="ADP-ribosylglycohydrolase"/>
    <property type="match status" value="1"/>
</dbReference>
<protein>
    <submittedName>
        <fullName evidence="2">ADP-ribosylglycohydrolase</fullName>
    </submittedName>
</protein>
<dbReference type="InterPro" id="IPR036705">
    <property type="entry name" value="Ribosyl_crysJ1_sf"/>
</dbReference>
<evidence type="ECO:0000256" key="1">
    <source>
        <dbReference type="PIRSR" id="PIRSR605502-1"/>
    </source>
</evidence>
<feature type="binding site" evidence="1">
    <location>
        <position position="210"/>
    </location>
    <ligand>
        <name>Mg(2+)</name>
        <dbReference type="ChEBI" id="CHEBI:18420"/>
        <label>1</label>
    </ligand>
</feature>
<dbReference type="PANTHER" id="PTHR16222">
    <property type="entry name" value="ADP-RIBOSYLGLYCOHYDROLASE"/>
    <property type="match status" value="1"/>
</dbReference>
<dbReference type="Proteomes" id="UP000294980">
    <property type="component" value="Unassembled WGS sequence"/>
</dbReference>
<keyword evidence="3" id="KW-1185">Reference proteome</keyword>
<dbReference type="GO" id="GO:0046872">
    <property type="term" value="F:metal ion binding"/>
    <property type="evidence" value="ECO:0007669"/>
    <property type="project" value="UniProtKB-KW"/>
</dbReference>
<dbReference type="GO" id="GO:0016787">
    <property type="term" value="F:hydrolase activity"/>
    <property type="evidence" value="ECO:0007669"/>
    <property type="project" value="UniProtKB-KW"/>
</dbReference>
<feature type="binding site" evidence="1">
    <location>
        <position position="34"/>
    </location>
    <ligand>
        <name>Mg(2+)</name>
        <dbReference type="ChEBI" id="CHEBI:18420"/>
        <label>1</label>
    </ligand>
</feature>
<feature type="binding site" evidence="1">
    <location>
        <position position="211"/>
    </location>
    <ligand>
        <name>Mg(2+)</name>
        <dbReference type="ChEBI" id="CHEBI:18420"/>
        <label>1</label>
    </ligand>
</feature>
<dbReference type="AlphaFoldDB" id="A0A4V2SB82"/>
<dbReference type="PANTHER" id="PTHR16222:SF12">
    <property type="entry name" value="ADP-RIBOSYLGLYCOHYDROLASE-RELATED"/>
    <property type="match status" value="1"/>
</dbReference>
<organism evidence="2 3">
    <name type="scientific">Chromatocurvus halotolerans</name>
    <dbReference type="NCBI Taxonomy" id="1132028"/>
    <lineage>
        <taxon>Bacteria</taxon>
        <taxon>Pseudomonadati</taxon>
        <taxon>Pseudomonadota</taxon>
        <taxon>Gammaproteobacteria</taxon>
        <taxon>Cellvibrionales</taxon>
        <taxon>Halieaceae</taxon>
        <taxon>Chromatocurvus</taxon>
    </lineage>
</organism>
<dbReference type="OrthoDB" id="9798107at2"/>
<reference evidence="2 3" key="1">
    <citation type="submission" date="2019-03" db="EMBL/GenBank/DDBJ databases">
        <title>Genomic Encyclopedia of Type Strains, Phase IV (KMG-IV): sequencing the most valuable type-strain genomes for metagenomic binning, comparative biology and taxonomic classification.</title>
        <authorList>
            <person name="Goeker M."/>
        </authorList>
    </citation>
    <scope>NUCLEOTIDE SEQUENCE [LARGE SCALE GENOMIC DNA]</scope>
    <source>
        <strain evidence="2 3">DSM 23344</strain>
    </source>
</reference>
<keyword evidence="2" id="KW-0378">Hydrolase</keyword>
<evidence type="ECO:0000313" key="3">
    <source>
        <dbReference type="Proteomes" id="UP000294980"/>
    </source>
</evidence>
<feature type="binding site" evidence="1">
    <location>
        <position position="36"/>
    </location>
    <ligand>
        <name>Mg(2+)</name>
        <dbReference type="ChEBI" id="CHEBI:18420"/>
        <label>1</label>
    </ligand>
</feature>
<dbReference type="Gene3D" id="1.10.4080.10">
    <property type="entry name" value="ADP-ribosylation/Crystallin J1"/>
    <property type="match status" value="1"/>
</dbReference>
<evidence type="ECO:0000313" key="2">
    <source>
        <dbReference type="EMBL" id="TCO74510.1"/>
    </source>
</evidence>
<keyword evidence="1" id="KW-0460">Magnesium</keyword>
<feature type="binding site" evidence="1">
    <location>
        <position position="208"/>
    </location>
    <ligand>
        <name>Mg(2+)</name>
        <dbReference type="ChEBI" id="CHEBI:18420"/>
        <label>1</label>
    </ligand>
</feature>
<dbReference type="Pfam" id="PF03747">
    <property type="entry name" value="ADP_ribosyl_GH"/>
    <property type="match status" value="1"/>
</dbReference>
<dbReference type="EMBL" id="SLWX01000013">
    <property type="protein sequence ID" value="TCO74510.1"/>
    <property type="molecule type" value="Genomic_DNA"/>
</dbReference>
<gene>
    <name evidence="2" type="ORF">EV688_11364</name>
</gene>
<dbReference type="InterPro" id="IPR050792">
    <property type="entry name" value="ADP-ribosylglycohydrolase"/>
</dbReference>
<dbReference type="InterPro" id="IPR005502">
    <property type="entry name" value="Ribosyl_crysJ1"/>
</dbReference>
<proteinExistence type="predicted"/>
<comment type="caution">
    <text evidence="2">The sequence shown here is derived from an EMBL/GenBank/DDBJ whole genome shotgun (WGS) entry which is preliminary data.</text>
</comment>